<name>A0ABV7MNJ9_9HYPH</name>
<comment type="caution">
    <text evidence="1">The sequence shown here is derived from an EMBL/GenBank/DDBJ whole genome shotgun (WGS) entry which is preliminary data.</text>
</comment>
<evidence type="ECO:0000313" key="2">
    <source>
        <dbReference type="Proteomes" id="UP001595648"/>
    </source>
</evidence>
<sequence>MQQIDDTKKLVNDLNDRERQSLIRIKETQELIQLNRRLIARSHEILSSAAPEMAAILGRANSRT</sequence>
<gene>
    <name evidence="1" type="ORF">ACFOJ9_15340</name>
</gene>
<evidence type="ECO:0000313" key="1">
    <source>
        <dbReference type="EMBL" id="MFC3323143.1"/>
    </source>
</evidence>
<accession>A0ABV7MNJ9</accession>
<dbReference type="EMBL" id="JBHRVD010000001">
    <property type="protein sequence ID" value="MFC3323143.1"/>
    <property type="molecule type" value="Genomic_DNA"/>
</dbReference>
<protein>
    <submittedName>
        <fullName evidence="1">Uncharacterized protein</fullName>
    </submittedName>
</protein>
<keyword evidence="2" id="KW-1185">Reference proteome</keyword>
<organism evidence="1 2">
    <name type="scientific">Mesorhizobium cantuariense</name>
    <dbReference type="NCBI Taxonomy" id="1300275"/>
    <lineage>
        <taxon>Bacteria</taxon>
        <taxon>Pseudomonadati</taxon>
        <taxon>Pseudomonadota</taxon>
        <taxon>Alphaproteobacteria</taxon>
        <taxon>Hyphomicrobiales</taxon>
        <taxon>Phyllobacteriaceae</taxon>
        <taxon>Mesorhizobium</taxon>
    </lineage>
</organism>
<dbReference type="RefSeq" id="WP_378979593.1">
    <property type="nucleotide sequence ID" value="NZ_JBHRVD010000001.1"/>
</dbReference>
<reference evidence="2" key="1">
    <citation type="journal article" date="2019" name="Int. J. Syst. Evol. Microbiol.">
        <title>The Global Catalogue of Microorganisms (GCM) 10K type strain sequencing project: providing services to taxonomists for standard genome sequencing and annotation.</title>
        <authorList>
            <consortium name="The Broad Institute Genomics Platform"/>
            <consortium name="The Broad Institute Genome Sequencing Center for Infectious Disease"/>
            <person name="Wu L."/>
            <person name="Ma J."/>
        </authorList>
    </citation>
    <scope>NUCLEOTIDE SEQUENCE [LARGE SCALE GENOMIC DNA]</scope>
    <source>
        <strain evidence="2">ICMP 19515</strain>
    </source>
</reference>
<proteinExistence type="predicted"/>
<dbReference type="Proteomes" id="UP001595648">
    <property type="component" value="Unassembled WGS sequence"/>
</dbReference>